<evidence type="ECO:0000313" key="4">
    <source>
        <dbReference type="WBParaSite" id="MhA1_Contig403.frz3.gene1"/>
    </source>
</evidence>
<evidence type="ECO:0000256" key="2">
    <source>
        <dbReference type="SAM" id="MobiDB-lite"/>
    </source>
</evidence>
<evidence type="ECO:0000256" key="1">
    <source>
        <dbReference type="SAM" id="Coils"/>
    </source>
</evidence>
<dbReference type="Proteomes" id="UP000095281">
    <property type="component" value="Unplaced"/>
</dbReference>
<evidence type="ECO:0000313" key="3">
    <source>
        <dbReference type="Proteomes" id="UP000095281"/>
    </source>
</evidence>
<protein>
    <submittedName>
        <fullName evidence="4">Uncharacterized protein</fullName>
    </submittedName>
</protein>
<dbReference type="AlphaFoldDB" id="A0A1I8BPU9"/>
<accession>A0A1I8BPU9</accession>
<sequence>MFLIAKIVRGRRLLHQLEQQEEKAKAAAKQHEQREKLSRGVSGVGSIAVSTALNCPIRTGTLKENLKIKANTEVDDLAVIELVEFSPQNISDDSGGGNEGVDKIEKASPTSAFNFDQQLVDRVQKPRK</sequence>
<name>A0A1I8BPU9_MELHA</name>
<feature type="region of interest" description="Disordered" evidence="2">
    <location>
        <begin position="90"/>
        <end position="110"/>
    </location>
</feature>
<organism evidence="3 4">
    <name type="scientific">Meloidogyne hapla</name>
    <name type="common">Root-knot nematode worm</name>
    <dbReference type="NCBI Taxonomy" id="6305"/>
    <lineage>
        <taxon>Eukaryota</taxon>
        <taxon>Metazoa</taxon>
        <taxon>Ecdysozoa</taxon>
        <taxon>Nematoda</taxon>
        <taxon>Chromadorea</taxon>
        <taxon>Rhabditida</taxon>
        <taxon>Tylenchina</taxon>
        <taxon>Tylenchomorpha</taxon>
        <taxon>Tylenchoidea</taxon>
        <taxon>Meloidogynidae</taxon>
        <taxon>Meloidogyninae</taxon>
        <taxon>Meloidogyne</taxon>
    </lineage>
</organism>
<dbReference type="WBParaSite" id="MhA1_Contig403.frz3.gene1">
    <property type="protein sequence ID" value="MhA1_Contig403.frz3.gene1"/>
    <property type="gene ID" value="MhA1_Contig403.frz3.gene1"/>
</dbReference>
<reference evidence="4" key="1">
    <citation type="submission" date="2016-11" db="UniProtKB">
        <authorList>
            <consortium name="WormBaseParasite"/>
        </authorList>
    </citation>
    <scope>IDENTIFICATION</scope>
</reference>
<keyword evidence="1" id="KW-0175">Coiled coil</keyword>
<feature type="coiled-coil region" evidence="1">
    <location>
        <begin position="10"/>
        <end position="37"/>
    </location>
</feature>
<keyword evidence="3" id="KW-1185">Reference proteome</keyword>
<proteinExistence type="predicted"/>